<dbReference type="SMART" id="SM00220">
    <property type="entry name" value="S_TKc"/>
    <property type="match status" value="1"/>
</dbReference>
<name>A0ABY1PU00_9BURK</name>
<evidence type="ECO:0000313" key="6">
    <source>
        <dbReference type="EMBL" id="SMP47360.1"/>
    </source>
</evidence>
<proteinExistence type="predicted"/>
<evidence type="ECO:0000256" key="1">
    <source>
        <dbReference type="ARBA" id="ARBA00022679"/>
    </source>
</evidence>
<dbReference type="PROSITE" id="PS50011">
    <property type="entry name" value="PROTEIN_KINASE_DOM"/>
    <property type="match status" value="1"/>
</dbReference>
<gene>
    <name evidence="6" type="ORF">SAMN06295970_10219</name>
</gene>
<evidence type="ECO:0000256" key="2">
    <source>
        <dbReference type="ARBA" id="ARBA00022741"/>
    </source>
</evidence>
<feature type="domain" description="Protein kinase" evidence="5">
    <location>
        <begin position="20"/>
        <end position="320"/>
    </location>
</feature>
<dbReference type="CDD" id="cd14014">
    <property type="entry name" value="STKc_PknB_like"/>
    <property type="match status" value="1"/>
</dbReference>
<dbReference type="InterPro" id="IPR008271">
    <property type="entry name" value="Ser/Thr_kinase_AS"/>
</dbReference>
<evidence type="ECO:0000259" key="5">
    <source>
        <dbReference type="PROSITE" id="PS50011"/>
    </source>
</evidence>
<keyword evidence="4" id="KW-0067">ATP-binding</keyword>
<dbReference type="PROSITE" id="PS00108">
    <property type="entry name" value="PROTEIN_KINASE_ST"/>
    <property type="match status" value="1"/>
</dbReference>
<protein>
    <recommendedName>
        <fullName evidence="5">Protein kinase domain-containing protein</fullName>
    </recommendedName>
</protein>
<keyword evidence="2" id="KW-0547">Nucleotide-binding</keyword>
<dbReference type="Proteomes" id="UP001158049">
    <property type="component" value="Unassembled WGS sequence"/>
</dbReference>
<accession>A0ABY1PU00</accession>
<keyword evidence="1" id="KW-0808">Transferase</keyword>
<dbReference type="EMBL" id="FXUL01000002">
    <property type="protein sequence ID" value="SMP47360.1"/>
    <property type="molecule type" value="Genomic_DNA"/>
</dbReference>
<dbReference type="Gene3D" id="1.10.510.10">
    <property type="entry name" value="Transferase(Phosphotransferase) domain 1"/>
    <property type="match status" value="1"/>
</dbReference>
<dbReference type="Pfam" id="PF00069">
    <property type="entry name" value="Pkinase"/>
    <property type="match status" value="1"/>
</dbReference>
<comment type="caution">
    <text evidence="6">The sequence shown here is derived from an EMBL/GenBank/DDBJ whole genome shotgun (WGS) entry which is preliminary data.</text>
</comment>
<evidence type="ECO:0000256" key="4">
    <source>
        <dbReference type="ARBA" id="ARBA00022840"/>
    </source>
</evidence>
<keyword evidence="7" id="KW-1185">Reference proteome</keyword>
<dbReference type="InterPro" id="IPR000719">
    <property type="entry name" value="Prot_kinase_dom"/>
</dbReference>
<dbReference type="InterPro" id="IPR045269">
    <property type="entry name" value="Atg1-like"/>
</dbReference>
<organism evidence="6 7">
    <name type="scientific">Noviherbaspirillum suwonense</name>
    <dbReference type="NCBI Taxonomy" id="1224511"/>
    <lineage>
        <taxon>Bacteria</taxon>
        <taxon>Pseudomonadati</taxon>
        <taxon>Pseudomonadota</taxon>
        <taxon>Betaproteobacteria</taxon>
        <taxon>Burkholderiales</taxon>
        <taxon>Oxalobacteraceae</taxon>
        <taxon>Noviherbaspirillum</taxon>
    </lineage>
</organism>
<dbReference type="PANTHER" id="PTHR24348:SF22">
    <property type="entry name" value="NON-SPECIFIC SERINE_THREONINE PROTEIN KINASE"/>
    <property type="match status" value="1"/>
</dbReference>
<dbReference type="InterPro" id="IPR011009">
    <property type="entry name" value="Kinase-like_dom_sf"/>
</dbReference>
<evidence type="ECO:0000313" key="7">
    <source>
        <dbReference type="Proteomes" id="UP001158049"/>
    </source>
</evidence>
<keyword evidence="3" id="KW-0418">Kinase</keyword>
<dbReference type="SUPFAM" id="SSF56112">
    <property type="entry name" value="Protein kinase-like (PK-like)"/>
    <property type="match status" value="1"/>
</dbReference>
<evidence type="ECO:0000256" key="3">
    <source>
        <dbReference type="ARBA" id="ARBA00022777"/>
    </source>
</evidence>
<reference evidence="6 7" key="1">
    <citation type="submission" date="2017-05" db="EMBL/GenBank/DDBJ databases">
        <authorList>
            <person name="Varghese N."/>
            <person name="Submissions S."/>
        </authorList>
    </citation>
    <scope>NUCLEOTIDE SEQUENCE [LARGE SCALE GENOMIC DNA]</scope>
    <source>
        <strain evidence="6 7">DSM 26001</strain>
    </source>
</reference>
<dbReference type="RefSeq" id="WP_283440831.1">
    <property type="nucleotide sequence ID" value="NZ_FXUL01000002.1"/>
</dbReference>
<dbReference type="PANTHER" id="PTHR24348">
    <property type="entry name" value="SERINE/THREONINE-PROTEIN KINASE UNC-51-RELATED"/>
    <property type="match status" value="1"/>
</dbReference>
<sequence>MKKKNAPNFPLPDATELMSYQIVRMIARGSSSFVYLAKNQHDQLVAIKEYLPHKLSLRKEAQIDLTIPAKNAGEFRQSLRTFLSEYRTLSQVTHPGIVRLIDFFRAHNTFYLVTNYEPGSSLKDVISRRLYRKLGYKEDSLLHAYLYYRCYKKKIIGSRQVVGERLIKKILFNVIDAISMLHDQGFLYLDLKPANIYLRHDGTPFLLDFGAARRTQEKNRRHLNWVSTQGFAAPELTQRRLAWMGPWTDAYGIGATIFACMCGFPPQSAHQRETHDRLPQTFKLLRTRYSSDLIDLLEWCLHLDREQRPQTMAVLQQRLLECRTNHTPTTKRKLVRRFSHWFSKTMKPGSLIAKLK</sequence>